<dbReference type="Proteomes" id="UP001165060">
    <property type="component" value="Unassembled WGS sequence"/>
</dbReference>
<evidence type="ECO:0000313" key="2">
    <source>
        <dbReference type="Proteomes" id="UP001165060"/>
    </source>
</evidence>
<proteinExistence type="predicted"/>
<organism evidence="1 2">
    <name type="scientific">Tetraparma gracilis</name>
    <dbReference type="NCBI Taxonomy" id="2962635"/>
    <lineage>
        <taxon>Eukaryota</taxon>
        <taxon>Sar</taxon>
        <taxon>Stramenopiles</taxon>
        <taxon>Ochrophyta</taxon>
        <taxon>Bolidophyceae</taxon>
        <taxon>Parmales</taxon>
        <taxon>Triparmaceae</taxon>
        <taxon>Tetraparma</taxon>
    </lineage>
</organism>
<name>A0ABQ6M9J3_9STRA</name>
<evidence type="ECO:0000313" key="1">
    <source>
        <dbReference type="EMBL" id="GMI22163.1"/>
    </source>
</evidence>
<comment type="caution">
    <text evidence="1">The sequence shown here is derived from an EMBL/GenBank/DDBJ whole genome shotgun (WGS) entry which is preliminary data.</text>
</comment>
<gene>
    <name evidence="1" type="ORF">TeGR_g12409</name>
</gene>
<keyword evidence="2" id="KW-1185">Reference proteome</keyword>
<protein>
    <submittedName>
        <fullName evidence="1">Uncharacterized protein</fullName>
    </submittedName>
</protein>
<accession>A0ABQ6M9J3</accession>
<sequence length="134" mass="14994">MHKCIELNTFYHESNLGVCAESCKASESLTPRPAMYRTCTYACLKAINHAYSMTCNQKSVDHCKQTQQSKCDETCLPKKDVQPIPKIHRHCILGCQTGLTNACAQGSAKLDLVVDADWMMMKQVANPHLDMTEL</sequence>
<dbReference type="EMBL" id="BRYB01000075">
    <property type="protein sequence ID" value="GMI22163.1"/>
    <property type="molecule type" value="Genomic_DNA"/>
</dbReference>
<reference evidence="1 2" key="1">
    <citation type="journal article" date="2023" name="Commun. Biol.">
        <title>Genome analysis of Parmales, the sister group of diatoms, reveals the evolutionary specialization of diatoms from phago-mixotrophs to photoautotrophs.</title>
        <authorList>
            <person name="Ban H."/>
            <person name="Sato S."/>
            <person name="Yoshikawa S."/>
            <person name="Yamada K."/>
            <person name="Nakamura Y."/>
            <person name="Ichinomiya M."/>
            <person name="Sato N."/>
            <person name="Blanc-Mathieu R."/>
            <person name="Endo H."/>
            <person name="Kuwata A."/>
            <person name="Ogata H."/>
        </authorList>
    </citation>
    <scope>NUCLEOTIDE SEQUENCE [LARGE SCALE GENOMIC DNA]</scope>
</reference>